<dbReference type="RefSeq" id="WP_166032938.1">
    <property type="nucleotide sequence ID" value="NZ_CP048877.1"/>
</dbReference>
<dbReference type="EMBL" id="CP048877">
    <property type="protein sequence ID" value="QIJ72723.1"/>
    <property type="molecule type" value="Genomic_DNA"/>
</dbReference>
<evidence type="ECO:0000313" key="2">
    <source>
        <dbReference type="Proteomes" id="UP000502179"/>
    </source>
</evidence>
<keyword evidence="2" id="KW-1185">Reference proteome</keyword>
<gene>
    <name evidence="1" type="ORF">G4V39_10740</name>
</gene>
<accession>A0A6G7PZ93</accession>
<protein>
    <submittedName>
        <fullName evidence="1">Uncharacterized protein</fullName>
    </submittedName>
</protein>
<sequence length="77" mass="8255">MAALGSERMAVQDALIRYAGEVGWEYVPPVARGKPSILSRRLPGIQTRGSQTVKSTLPPTNLSSFLMNPPKSATSGR</sequence>
<dbReference type="Proteomes" id="UP000502179">
    <property type="component" value="Chromosome"/>
</dbReference>
<organism evidence="1 2">
    <name type="scientific">Thermosulfuriphilus ammonigenes</name>
    <dbReference type="NCBI Taxonomy" id="1936021"/>
    <lineage>
        <taxon>Bacteria</taxon>
        <taxon>Pseudomonadati</taxon>
        <taxon>Thermodesulfobacteriota</taxon>
        <taxon>Thermodesulfobacteria</taxon>
        <taxon>Thermodesulfobacteriales</taxon>
        <taxon>Thermodesulfobacteriaceae</taxon>
        <taxon>Thermosulfuriphilus</taxon>
    </lineage>
</organism>
<name>A0A6G7PZ93_9BACT</name>
<dbReference type="AlphaFoldDB" id="A0A6G7PZ93"/>
<evidence type="ECO:0000313" key="1">
    <source>
        <dbReference type="EMBL" id="QIJ72723.1"/>
    </source>
</evidence>
<dbReference type="KEGG" id="tav:G4V39_10740"/>
<reference evidence="1 2" key="1">
    <citation type="submission" date="2020-02" db="EMBL/GenBank/DDBJ databases">
        <title>Genome analysis of Thermosulfuriphilus ammonigenes ST65T, an anaerobic thermophilic chemolithoautotrophic bacterium isolated from a deep-sea hydrothermal vent.</title>
        <authorList>
            <person name="Slobodkina G."/>
            <person name="Allioux M."/>
            <person name="Merkel A."/>
            <person name="Alain K."/>
            <person name="Jebbar M."/>
            <person name="Slobodkin A."/>
        </authorList>
    </citation>
    <scope>NUCLEOTIDE SEQUENCE [LARGE SCALE GENOMIC DNA]</scope>
    <source>
        <strain evidence="1 2">ST65</strain>
    </source>
</reference>
<proteinExistence type="predicted"/>